<dbReference type="EMBL" id="JANPWB010000009">
    <property type="protein sequence ID" value="KAJ1153637.1"/>
    <property type="molecule type" value="Genomic_DNA"/>
</dbReference>
<evidence type="ECO:0008006" key="4">
    <source>
        <dbReference type="Google" id="ProtNLM"/>
    </source>
</evidence>
<dbReference type="AlphaFoldDB" id="A0AAV7RPE7"/>
<gene>
    <name evidence="2" type="ORF">NDU88_006396</name>
</gene>
<evidence type="ECO:0000313" key="2">
    <source>
        <dbReference type="EMBL" id="KAJ1153637.1"/>
    </source>
</evidence>
<dbReference type="Proteomes" id="UP001066276">
    <property type="component" value="Chromosome 5"/>
</dbReference>
<accession>A0AAV7RPE7</accession>
<evidence type="ECO:0000313" key="3">
    <source>
        <dbReference type="Proteomes" id="UP001066276"/>
    </source>
</evidence>
<proteinExistence type="predicted"/>
<reference evidence="2" key="1">
    <citation type="journal article" date="2022" name="bioRxiv">
        <title>Sequencing and chromosome-scale assembly of the giantPleurodeles waltlgenome.</title>
        <authorList>
            <person name="Brown T."/>
            <person name="Elewa A."/>
            <person name="Iarovenko S."/>
            <person name="Subramanian E."/>
            <person name="Araus A.J."/>
            <person name="Petzold A."/>
            <person name="Susuki M."/>
            <person name="Suzuki K.-i.T."/>
            <person name="Hayashi T."/>
            <person name="Toyoda A."/>
            <person name="Oliveira C."/>
            <person name="Osipova E."/>
            <person name="Leigh N.D."/>
            <person name="Simon A."/>
            <person name="Yun M.H."/>
        </authorList>
    </citation>
    <scope>NUCLEOTIDE SEQUENCE</scope>
    <source>
        <strain evidence="2">20211129_DDA</strain>
        <tissue evidence="2">Liver</tissue>
    </source>
</reference>
<organism evidence="2 3">
    <name type="scientific">Pleurodeles waltl</name>
    <name type="common">Iberian ribbed newt</name>
    <dbReference type="NCBI Taxonomy" id="8319"/>
    <lineage>
        <taxon>Eukaryota</taxon>
        <taxon>Metazoa</taxon>
        <taxon>Chordata</taxon>
        <taxon>Craniata</taxon>
        <taxon>Vertebrata</taxon>
        <taxon>Euteleostomi</taxon>
        <taxon>Amphibia</taxon>
        <taxon>Batrachia</taxon>
        <taxon>Caudata</taxon>
        <taxon>Salamandroidea</taxon>
        <taxon>Salamandridae</taxon>
        <taxon>Pleurodelinae</taxon>
        <taxon>Pleurodeles</taxon>
    </lineage>
</organism>
<name>A0AAV7RPE7_PLEWA</name>
<sequence>MGRLSRSMRRMAFLALATECVHSSICGPPHKRTDLERQNLWSDGGELGRQLALLRTEFHQASLAKARQCWQTSTQRVSKLGDKTEKLLYWLVARDILARVVLLIRDRTGSVQEKLQEIAHTFASYYKDLFA</sequence>
<feature type="chain" id="PRO_5043709259" description="Secreted protein" evidence="1">
    <location>
        <begin position="24"/>
        <end position="131"/>
    </location>
</feature>
<keyword evidence="3" id="KW-1185">Reference proteome</keyword>
<comment type="caution">
    <text evidence="2">The sequence shown here is derived from an EMBL/GenBank/DDBJ whole genome shotgun (WGS) entry which is preliminary data.</text>
</comment>
<feature type="signal peptide" evidence="1">
    <location>
        <begin position="1"/>
        <end position="23"/>
    </location>
</feature>
<evidence type="ECO:0000256" key="1">
    <source>
        <dbReference type="SAM" id="SignalP"/>
    </source>
</evidence>
<keyword evidence="1" id="KW-0732">Signal</keyword>
<protein>
    <recommendedName>
        <fullName evidence="4">Secreted protein</fullName>
    </recommendedName>
</protein>